<dbReference type="InterPro" id="IPR001965">
    <property type="entry name" value="Znf_PHD"/>
</dbReference>
<dbReference type="PANTHER" id="PTHR46510">
    <property type="entry name" value="BROMODOMAIN ADJACENT TO ZINC FINGER DOMAIN PROTEIN 1A"/>
    <property type="match status" value="1"/>
</dbReference>
<evidence type="ECO:0000259" key="13">
    <source>
        <dbReference type="PROSITE" id="PS50016"/>
    </source>
</evidence>
<dbReference type="InterPro" id="IPR028941">
    <property type="entry name" value="WHIM2_dom"/>
</dbReference>
<keyword evidence="5" id="KW-0862">Zinc</keyword>
<evidence type="ECO:0000256" key="4">
    <source>
        <dbReference type="ARBA" id="ARBA00022771"/>
    </source>
</evidence>
<evidence type="ECO:0000256" key="11">
    <source>
        <dbReference type="ARBA" id="ARBA00068253"/>
    </source>
</evidence>
<evidence type="ECO:0000256" key="7">
    <source>
        <dbReference type="ARBA" id="ARBA00023054"/>
    </source>
</evidence>
<comment type="subcellular location">
    <subcellularLocation>
        <location evidence="1">Nucleus</location>
    </subcellularLocation>
</comment>
<dbReference type="GO" id="GO:0045740">
    <property type="term" value="P:positive regulation of DNA replication"/>
    <property type="evidence" value="ECO:0007669"/>
    <property type="project" value="TreeGrafter"/>
</dbReference>
<dbReference type="OrthoDB" id="332390at2759"/>
<dbReference type="InterPro" id="IPR019787">
    <property type="entry name" value="Znf_PHD-finger"/>
</dbReference>
<proteinExistence type="predicted"/>
<dbReference type="GO" id="GO:0000228">
    <property type="term" value="C:nuclear chromosome"/>
    <property type="evidence" value="ECO:0007669"/>
    <property type="project" value="TreeGrafter"/>
</dbReference>
<keyword evidence="15" id="KW-1185">Reference proteome</keyword>
<protein>
    <recommendedName>
        <fullName evidence="11">Bromodomain adjacent to zinc finger domain protein 1A</fullName>
    </recommendedName>
</protein>
<evidence type="ECO:0000313" key="15">
    <source>
        <dbReference type="Proteomes" id="UP000001307"/>
    </source>
</evidence>
<dbReference type="PANTHER" id="PTHR46510:SF1">
    <property type="entry name" value="BROMODOMAIN ADJACENT TO ZINC FINGER DOMAIN PROTEIN 1A"/>
    <property type="match status" value="1"/>
</dbReference>
<evidence type="ECO:0000256" key="12">
    <source>
        <dbReference type="PROSITE-ProRule" id="PRU00146"/>
    </source>
</evidence>
<dbReference type="CDD" id="cd15544">
    <property type="entry name" value="PHD_BAZ1A_like"/>
    <property type="match status" value="1"/>
</dbReference>
<name>E4XF27_OIKDI</name>
<keyword evidence="6" id="KW-0805">Transcription regulation</keyword>
<evidence type="ECO:0000256" key="6">
    <source>
        <dbReference type="ARBA" id="ARBA00023015"/>
    </source>
</evidence>
<dbReference type="PROSITE" id="PS01359">
    <property type="entry name" value="ZF_PHD_1"/>
    <property type="match status" value="1"/>
</dbReference>
<dbReference type="PROSITE" id="PS50016">
    <property type="entry name" value="ZF_PHD_2"/>
    <property type="match status" value="1"/>
</dbReference>
<evidence type="ECO:0000256" key="5">
    <source>
        <dbReference type="ARBA" id="ARBA00022833"/>
    </source>
</evidence>
<dbReference type="GO" id="GO:0003677">
    <property type="term" value="F:DNA binding"/>
    <property type="evidence" value="ECO:0007669"/>
    <property type="project" value="TreeGrafter"/>
</dbReference>
<keyword evidence="9" id="KW-0804">Transcription</keyword>
<dbReference type="Proteomes" id="UP000001307">
    <property type="component" value="Unassembled WGS sequence"/>
</dbReference>
<evidence type="ECO:0000256" key="8">
    <source>
        <dbReference type="ARBA" id="ARBA00023117"/>
    </source>
</evidence>
<evidence type="ECO:0000256" key="10">
    <source>
        <dbReference type="ARBA" id="ARBA00023242"/>
    </source>
</evidence>
<evidence type="ECO:0000256" key="3">
    <source>
        <dbReference type="ARBA" id="ARBA00022723"/>
    </source>
</evidence>
<keyword evidence="3" id="KW-0479">Metal-binding</keyword>
<dbReference type="InterPro" id="IPR011011">
    <property type="entry name" value="Znf_FYVE_PHD"/>
</dbReference>
<keyword evidence="8" id="KW-0103">Bromodomain</keyword>
<keyword evidence="7" id="KW-0175">Coiled coil</keyword>
<dbReference type="InterPro" id="IPR019786">
    <property type="entry name" value="Zinc_finger_PHD-type_CS"/>
</dbReference>
<dbReference type="GO" id="GO:0008270">
    <property type="term" value="F:zinc ion binding"/>
    <property type="evidence" value="ECO:0007669"/>
    <property type="project" value="UniProtKB-KW"/>
</dbReference>
<evidence type="ECO:0000313" key="14">
    <source>
        <dbReference type="EMBL" id="CBY24211.1"/>
    </source>
</evidence>
<keyword evidence="4 12" id="KW-0863">Zinc-finger</keyword>
<dbReference type="GO" id="GO:0006338">
    <property type="term" value="P:chromatin remodeling"/>
    <property type="evidence" value="ECO:0007669"/>
    <property type="project" value="InterPro"/>
</dbReference>
<dbReference type="GO" id="GO:0031445">
    <property type="term" value="P:regulation of heterochromatin formation"/>
    <property type="evidence" value="ECO:0007669"/>
    <property type="project" value="TreeGrafter"/>
</dbReference>
<dbReference type="SUPFAM" id="SSF57903">
    <property type="entry name" value="FYVE/PHD zinc finger"/>
    <property type="match status" value="1"/>
</dbReference>
<dbReference type="EMBL" id="FN653044">
    <property type="protein sequence ID" value="CBY24211.1"/>
    <property type="molecule type" value="Genomic_DNA"/>
</dbReference>
<dbReference type="InterPro" id="IPR013083">
    <property type="entry name" value="Znf_RING/FYVE/PHD"/>
</dbReference>
<dbReference type="InterPro" id="IPR047171">
    <property type="entry name" value="BAZ1A"/>
</dbReference>
<keyword evidence="2" id="KW-0597">Phosphoprotein</keyword>
<gene>
    <name evidence="14" type="ORF">GSOID_T00009560001</name>
</gene>
<dbReference type="InParanoid" id="E4XF27"/>
<accession>E4XF27</accession>
<feature type="domain" description="PHD-type" evidence="13">
    <location>
        <begin position="405"/>
        <end position="455"/>
    </location>
</feature>
<evidence type="ECO:0000256" key="2">
    <source>
        <dbReference type="ARBA" id="ARBA00022553"/>
    </source>
</evidence>
<organism evidence="14">
    <name type="scientific">Oikopleura dioica</name>
    <name type="common">Tunicate</name>
    <dbReference type="NCBI Taxonomy" id="34765"/>
    <lineage>
        <taxon>Eukaryota</taxon>
        <taxon>Metazoa</taxon>
        <taxon>Chordata</taxon>
        <taxon>Tunicata</taxon>
        <taxon>Appendicularia</taxon>
        <taxon>Copelata</taxon>
        <taxon>Oikopleuridae</taxon>
        <taxon>Oikopleura</taxon>
    </lineage>
</organism>
<dbReference type="GO" id="GO:0008623">
    <property type="term" value="C:CHRAC"/>
    <property type="evidence" value="ECO:0007669"/>
    <property type="project" value="TreeGrafter"/>
</dbReference>
<dbReference type="Gene3D" id="3.30.40.10">
    <property type="entry name" value="Zinc/RING finger domain, C3HC4 (zinc finger)"/>
    <property type="match status" value="1"/>
</dbReference>
<dbReference type="SMART" id="SM00249">
    <property type="entry name" value="PHD"/>
    <property type="match status" value="1"/>
</dbReference>
<dbReference type="Pfam" id="PF15613">
    <property type="entry name" value="WSD"/>
    <property type="match status" value="1"/>
</dbReference>
<dbReference type="Pfam" id="PF00628">
    <property type="entry name" value="PHD"/>
    <property type="match status" value="1"/>
</dbReference>
<dbReference type="GO" id="GO:0006355">
    <property type="term" value="P:regulation of DNA-templated transcription"/>
    <property type="evidence" value="ECO:0007669"/>
    <property type="project" value="TreeGrafter"/>
</dbReference>
<evidence type="ECO:0000256" key="9">
    <source>
        <dbReference type="ARBA" id="ARBA00023163"/>
    </source>
</evidence>
<sequence>MKKANPNPSSVISRKIEELQTSIAEKESLAASNEQETDDRINDANARIQLATLAFRSIYLGSDRFHRRYMISSACPGLIVEVPNRDEIPTPMNADSWENFKVPDVKRQPKLSDFLDVMKGRNTAPTNNEEVISEDTKEIINAESTKLWTESALHEPGFYVYDEETYIRVLYEGLNERGDREKSLKEKIQRHFYCITKEIDRAGPGFYRNGKLLQFKKPDLDFEEDLFEKEMLVCRDYILELEERIFKADFGDLETGEDGRSALRAFWLDREQTRSRDYMRDLLEKNEDLYLKFNDDKEIEKTLRIPNYLTPLDKEDENVFEVQNIAGSVIAMRRAIRQDVLLRPLGTTSNKKANKREKNDIWKAVYNSQKKHWETSLLSARSPAALMLHLIHLEECINWSQSVENIRCQKCRKKSDGENMIICDGCDVAWHIYCHKPKIRKIPSGDWFCKDCKSEQDKQSSPKKSRRSTNIFELDEDLELRPRKRNKVDYKDL</sequence>
<dbReference type="FunFam" id="3.30.40.10:FF:000300">
    <property type="entry name" value="Bromodomain adjacent to zinc finger domain protein 1A"/>
    <property type="match status" value="1"/>
</dbReference>
<reference evidence="14" key="1">
    <citation type="journal article" date="2010" name="Science">
        <title>Plasticity of animal genome architecture unmasked by rapid evolution of a pelagic tunicate.</title>
        <authorList>
            <person name="Denoeud F."/>
            <person name="Henriet S."/>
            <person name="Mungpakdee S."/>
            <person name="Aury J.M."/>
            <person name="Da Silva C."/>
            <person name="Brinkmann H."/>
            <person name="Mikhaleva J."/>
            <person name="Olsen L.C."/>
            <person name="Jubin C."/>
            <person name="Canestro C."/>
            <person name="Bouquet J.M."/>
            <person name="Danks G."/>
            <person name="Poulain J."/>
            <person name="Campsteijn C."/>
            <person name="Adamski M."/>
            <person name="Cross I."/>
            <person name="Yadetie F."/>
            <person name="Muffato M."/>
            <person name="Louis A."/>
            <person name="Butcher S."/>
            <person name="Tsagkogeorga G."/>
            <person name="Konrad A."/>
            <person name="Singh S."/>
            <person name="Jensen M.F."/>
            <person name="Cong E.H."/>
            <person name="Eikeseth-Otteraa H."/>
            <person name="Noel B."/>
            <person name="Anthouard V."/>
            <person name="Porcel B.M."/>
            <person name="Kachouri-Lafond R."/>
            <person name="Nishino A."/>
            <person name="Ugolini M."/>
            <person name="Chourrout P."/>
            <person name="Nishida H."/>
            <person name="Aasland R."/>
            <person name="Huzurbazar S."/>
            <person name="Westhof E."/>
            <person name="Delsuc F."/>
            <person name="Lehrach H."/>
            <person name="Reinhardt R."/>
            <person name="Weissenbach J."/>
            <person name="Roy S.W."/>
            <person name="Artiguenave F."/>
            <person name="Postlethwait J.H."/>
            <person name="Manak J.R."/>
            <person name="Thompson E.M."/>
            <person name="Jaillon O."/>
            <person name="Du Pasquier L."/>
            <person name="Boudinot P."/>
            <person name="Liberles D.A."/>
            <person name="Volff J.N."/>
            <person name="Philippe H."/>
            <person name="Lenhard B."/>
            <person name="Roest Crollius H."/>
            <person name="Wincker P."/>
            <person name="Chourrout D."/>
        </authorList>
    </citation>
    <scope>NUCLEOTIDE SEQUENCE [LARGE SCALE GENOMIC DNA]</scope>
</reference>
<keyword evidence="10" id="KW-0539">Nucleus</keyword>
<evidence type="ECO:0000256" key="1">
    <source>
        <dbReference type="ARBA" id="ARBA00004123"/>
    </source>
</evidence>
<dbReference type="AlphaFoldDB" id="E4XF27"/>